<keyword evidence="9" id="KW-1185">Reference proteome</keyword>
<feature type="transmembrane region" description="Helical" evidence="7">
    <location>
        <begin position="241"/>
        <end position="262"/>
    </location>
</feature>
<dbReference type="STRING" id="1121400.SAMN02746065_12449"/>
<evidence type="ECO:0000313" key="9">
    <source>
        <dbReference type="Proteomes" id="UP000192418"/>
    </source>
</evidence>
<evidence type="ECO:0000256" key="3">
    <source>
        <dbReference type="ARBA" id="ARBA00022692"/>
    </source>
</evidence>
<dbReference type="InterPro" id="IPR037294">
    <property type="entry name" value="ABC_BtuC-like"/>
</dbReference>
<dbReference type="SUPFAM" id="SSF81345">
    <property type="entry name" value="ABC transporter involved in vitamin B12 uptake, BtuC"/>
    <property type="match status" value="1"/>
</dbReference>
<evidence type="ECO:0000256" key="6">
    <source>
        <dbReference type="RuleBase" id="RU003943"/>
    </source>
</evidence>
<dbReference type="GO" id="GO:0010043">
    <property type="term" value="P:response to zinc ion"/>
    <property type="evidence" value="ECO:0007669"/>
    <property type="project" value="TreeGrafter"/>
</dbReference>
<evidence type="ECO:0000313" key="8">
    <source>
        <dbReference type="EMBL" id="SMD04786.1"/>
    </source>
</evidence>
<evidence type="ECO:0000256" key="1">
    <source>
        <dbReference type="ARBA" id="ARBA00004141"/>
    </source>
</evidence>
<keyword evidence="4 7" id="KW-1133">Transmembrane helix</keyword>
<sequence>MTTAAVKWGTCMTDLIQILTQPDFQFLRNALIVGILASISFGIIGTYVVTKRISYLAGAISHCAFGGIGAALYLNRTFGLTWLTPMMGAVASALAAAIITGLVSLYAKEREDTVIGAIWSVGMAAGLIFIDLTPGYFEISSFLFGDILLISSRDIVLVLILDAFIVTATLLFYNRLLAVCFDDEFATLRGIHAHVYYIFLLCLIALTIVLLVRIVGIVMVIALLTLPAAVAGKFTTRMWKMMLLSIFFCMSFNTTGLALGFFRGLSSGPSIIIIAGLSYLIVISIQKVKPMIKKRASFIQLQK</sequence>
<feature type="transmembrane region" description="Helical" evidence="7">
    <location>
        <begin position="30"/>
        <end position="49"/>
    </location>
</feature>
<feature type="transmembrane region" description="Helical" evidence="7">
    <location>
        <begin position="55"/>
        <end position="74"/>
    </location>
</feature>
<keyword evidence="3 6" id="KW-0812">Transmembrane</keyword>
<dbReference type="PANTHER" id="PTHR30477:SF18">
    <property type="entry name" value="METAL TRANSPORT SYSTEM MEMBRANE PROTEIN CT_417-RELATED"/>
    <property type="match status" value="1"/>
</dbReference>
<feature type="transmembrane region" description="Helical" evidence="7">
    <location>
        <begin position="268"/>
        <end position="285"/>
    </location>
</feature>
<accession>A0A1W2E662</accession>
<dbReference type="GO" id="GO:0043190">
    <property type="term" value="C:ATP-binding cassette (ABC) transporter complex"/>
    <property type="evidence" value="ECO:0007669"/>
    <property type="project" value="InterPro"/>
</dbReference>
<evidence type="ECO:0000256" key="7">
    <source>
        <dbReference type="SAM" id="Phobius"/>
    </source>
</evidence>
<keyword evidence="6" id="KW-0813">Transport</keyword>
<feature type="transmembrane region" description="Helical" evidence="7">
    <location>
        <begin position="155"/>
        <end position="176"/>
    </location>
</feature>
<dbReference type="Pfam" id="PF00950">
    <property type="entry name" value="ABC-3"/>
    <property type="match status" value="1"/>
</dbReference>
<feature type="transmembrane region" description="Helical" evidence="7">
    <location>
        <begin position="113"/>
        <end position="134"/>
    </location>
</feature>
<comment type="similarity">
    <text evidence="2 6">Belongs to the ABC-3 integral membrane protein family.</text>
</comment>
<evidence type="ECO:0000256" key="2">
    <source>
        <dbReference type="ARBA" id="ARBA00008034"/>
    </source>
</evidence>
<proteinExistence type="inferred from homology"/>
<dbReference type="GO" id="GO:0055085">
    <property type="term" value="P:transmembrane transport"/>
    <property type="evidence" value="ECO:0007669"/>
    <property type="project" value="InterPro"/>
</dbReference>
<dbReference type="Gene3D" id="1.10.3470.10">
    <property type="entry name" value="ABC transporter involved in vitamin B12 uptake, BtuC"/>
    <property type="match status" value="1"/>
</dbReference>
<dbReference type="Proteomes" id="UP000192418">
    <property type="component" value="Unassembled WGS sequence"/>
</dbReference>
<evidence type="ECO:0000256" key="5">
    <source>
        <dbReference type="ARBA" id="ARBA00023136"/>
    </source>
</evidence>
<reference evidence="8 9" key="1">
    <citation type="submission" date="2017-04" db="EMBL/GenBank/DDBJ databases">
        <authorList>
            <person name="Afonso C.L."/>
            <person name="Miller P.J."/>
            <person name="Scott M.A."/>
            <person name="Spackman E."/>
            <person name="Goraichik I."/>
            <person name="Dimitrov K.M."/>
            <person name="Suarez D.L."/>
            <person name="Swayne D.E."/>
        </authorList>
    </citation>
    <scope>NUCLEOTIDE SEQUENCE [LARGE SCALE GENOMIC DNA]</scope>
    <source>
        <strain evidence="8 9">DSM 3385</strain>
    </source>
</reference>
<protein>
    <submittedName>
        <fullName evidence="8">Zinc transport system permease protein</fullName>
    </submittedName>
</protein>
<dbReference type="PANTHER" id="PTHR30477">
    <property type="entry name" value="ABC-TRANSPORTER METAL-BINDING PROTEIN"/>
    <property type="match status" value="1"/>
</dbReference>
<name>A0A1W2E662_9BACT</name>
<feature type="transmembrane region" description="Helical" evidence="7">
    <location>
        <begin position="86"/>
        <end position="107"/>
    </location>
</feature>
<gene>
    <name evidence="8" type="ORF">SAMN02746065_12449</name>
</gene>
<keyword evidence="5 7" id="KW-0472">Membrane</keyword>
<dbReference type="AlphaFoldDB" id="A0A1W2E662"/>
<feature type="transmembrane region" description="Helical" evidence="7">
    <location>
        <begin position="196"/>
        <end position="229"/>
    </location>
</feature>
<organism evidence="8 9">
    <name type="scientific">Desulfocicer vacuolatum DSM 3385</name>
    <dbReference type="NCBI Taxonomy" id="1121400"/>
    <lineage>
        <taxon>Bacteria</taxon>
        <taxon>Pseudomonadati</taxon>
        <taxon>Thermodesulfobacteriota</taxon>
        <taxon>Desulfobacteria</taxon>
        <taxon>Desulfobacterales</taxon>
        <taxon>Desulfobacteraceae</taxon>
        <taxon>Desulfocicer</taxon>
    </lineage>
</organism>
<evidence type="ECO:0000256" key="4">
    <source>
        <dbReference type="ARBA" id="ARBA00022989"/>
    </source>
</evidence>
<dbReference type="CDD" id="cd06550">
    <property type="entry name" value="TM_ABC_iron-siderophores_like"/>
    <property type="match status" value="1"/>
</dbReference>
<dbReference type="EMBL" id="FWXY01000024">
    <property type="protein sequence ID" value="SMD04786.1"/>
    <property type="molecule type" value="Genomic_DNA"/>
</dbReference>
<comment type="subcellular location">
    <subcellularLocation>
        <location evidence="6">Cell membrane</location>
        <topology evidence="6">Multi-pass membrane protein</topology>
    </subcellularLocation>
    <subcellularLocation>
        <location evidence="1">Membrane</location>
        <topology evidence="1">Multi-pass membrane protein</topology>
    </subcellularLocation>
</comment>
<dbReference type="InterPro" id="IPR001626">
    <property type="entry name" value="ABC_TroCD"/>
</dbReference>